<feature type="compositionally biased region" description="Basic and acidic residues" evidence="1">
    <location>
        <begin position="1"/>
        <end position="17"/>
    </location>
</feature>
<comment type="caution">
    <text evidence="2">The sequence shown here is derived from an EMBL/GenBank/DDBJ whole genome shotgun (WGS) entry which is preliminary data.</text>
</comment>
<feature type="compositionally biased region" description="Basic and acidic residues" evidence="1">
    <location>
        <begin position="58"/>
        <end position="71"/>
    </location>
</feature>
<feature type="region of interest" description="Disordered" evidence="1">
    <location>
        <begin position="1"/>
        <end position="218"/>
    </location>
</feature>
<keyword evidence="3" id="KW-1185">Reference proteome</keyword>
<sequence length="294" mass="30521">MRQHDDRKSQDATEVIKSDPVPVPGEPDFHPPAPVPTAFGATTVGGAVAASAMASGRAADERDPRGEDTARPGDGTAGQVGAEADPEAGHPLPEAGRRAPGNPDPDATARFAPPTADPDATARFNPPAADLDATTRFNPPAADPDATTRFDALARPGQRGVAPVDDAPGYGRATPTMVDPDGTATPAGAHRPAAGGPDSAAAGPAAGTGEPFLSGTQEYRDRWREVQLRFVDDPRAAAGEAREVVGDAIEAVARALAARRDELDGWQQSGSEDTEQLRVVVRRYRDLLDRLLGL</sequence>
<proteinExistence type="predicted"/>
<dbReference type="Proteomes" id="UP000823521">
    <property type="component" value="Unassembled WGS sequence"/>
</dbReference>
<feature type="compositionally biased region" description="Low complexity" evidence="1">
    <location>
        <begin position="104"/>
        <end position="124"/>
    </location>
</feature>
<organism evidence="2 3">
    <name type="scientific">Micromonospora echinofusca</name>
    <dbReference type="NCBI Taxonomy" id="47858"/>
    <lineage>
        <taxon>Bacteria</taxon>
        <taxon>Bacillati</taxon>
        <taxon>Actinomycetota</taxon>
        <taxon>Actinomycetes</taxon>
        <taxon>Micromonosporales</taxon>
        <taxon>Micromonosporaceae</taxon>
        <taxon>Micromonospora</taxon>
    </lineage>
</organism>
<evidence type="ECO:0000256" key="1">
    <source>
        <dbReference type="SAM" id="MobiDB-lite"/>
    </source>
</evidence>
<feature type="compositionally biased region" description="Pro residues" evidence="1">
    <location>
        <begin position="21"/>
        <end position="35"/>
    </location>
</feature>
<evidence type="ECO:0000313" key="3">
    <source>
        <dbReference type="Proteomes" id="UP000823521"/>
    </source>
</evidence>
<reference evidence="2 3" key="1">
    <citation type="submission" date="2019-12" db="EMBL/GenBank/DDBJ databases">
        <title>Whole genome sequencing of endophytic Actinobacterium Micromonospora sp. MPMI6T.</title>
        <authorList>
            <person name="Evv R."/>
            <person name="Podile A.R."/>
        </authorList>
    </citation>
    <scope>NUCLEOTIDE SEQUENCE [LARGE SCALE GENOMIC DNA]</scope>
    <source>
        <strain evidence="2 3">MPMI6</strain>
    </source>
</reference>
<protein>
    <submittedName>
        <fullName evidence="2">Uncharacterized protein</fullName>
    </submittedName>
</protein>
<feature type="compositionally biased region" description="Low complexity" evidence="1">
    <location>
        <begin position="182"/>
        <end position="211"/>
    </location>
</feature>
<evidence type="ECO:0000313" key="2">
    <source>
        <dbReference type="EMBL" id="MBO4210060.1"/>
    </source>
</evidence>
<gene>
    <name evidence="2" type="ORF">GSF22_29305</name>
</gene>
<feature type="compositionally biased region" description="Low complexity" evidence="1">
    <location>
        <begin position="38"/>
        <end position="57"/>
    </location>
</feature>
<name>A0ABS3VZU2_MICEH</name>
<accession>A0ABS3VZU2</accession>
<dbReference type="RefSeq" id="WP_208817171.1">
    <property type="nucleotide sequence ID" value="NZ_WVUH01000398.1"/>
</dbReference>
<dbReference type="EMBL" id="WVUH01000398">
    <property type="protein sequence ID" value="MBO4210060.1"/>
    <property type="molecule type" value="Genomic_DNA"/>
</dbReference>